<feature type="compositionally biased region" description="Low complexity" evidence="1">
    <location>
        <begin position="22"/>
        <end position="31"/>
    </location>
</feature>
<feature type="compositionally biased region" description="Pro residues" evidence="1">
    <location>
        <begin position="32"/>
        <end position="42"/>
    </location>
</feature>
<protein>
    <recommendedName>
        <fullName evidence="5">Lipoprotein</fullName>
    </recommendedName>
</protein>
<evidence type="ECO:0000256" key="2">
    <source>
        <dbReference type="SAM" id="SignalP"/>
    </source>
</evidence>
<keyword evidence="2" id="KW-0732">Signal</keyword>
<reference evidence="3 4" key="1">
    <citation type="submission" date="2022-04" db="EMBL/GenBank/DDBJ databases">
        <title>Positive selection, recombination, and allopatry shape intraspecific diversity of widespread and dominant cyanobacteria.</title>
        <authorList>
            <person name="Wei J."/>
            <person name="Shu W."/>
            <person name="Hu C."/>
        </authorList>
    </citation>
    <scope>NUCLEOTIDE SEQUENCE [LARGE SCALE GENOMIC DNA]</scope>
    <source>
        <strain evidence="3 4">AS-A4</strain>
    </source>
</reference>
<organism evidence="3 4">
    <name type="scientific">Stenomitos frigidus AS-A4</name>
    <dbReference type="NCBI Taxonomy" id="2933935"/>
    <lineage>
        <taxon>Bacteria</taxon>
        <taxon>Bacillati</taxon>
        <taxon>Cyanobacteriota</taxon>
        <taxon>Cyanophyceae</taxon>
        <taxon>Leptolyngbyales</taxon>
        <taxon>Leptolyngbyaceae</taxon>
        <taxon>Stenomitos</taxon>
    </lineage>
</organism>
<keyword evidence="4" id="KW-1185">Reference proteome</keyword>
<feature type="compositionally biased region" description="Low complexity" evidence="1">
    <location>
        <begin position="43"/>
        <end position="54"/>
    </location>
</feature>
<sequence length="149" mass="15492">MGFYQKLSIAVLVVALSGCSGSSPKSSTPAASVPPSPTPSPSTSPSIAANPNSNIGKADAQGTTVTVDVPDSPLCDPETTQTTKEVFETCLIEDLTFVQASNVIGFKGELASQSGATEIMQWDLGKDSQIITAVFQDKKLKSKSQVNLN</sequence>
<name>A0ABV0KEI0_9CYAN</name>
<evidence type="ECO:0000313" key="4">
    <source>
        <dbReference type="Proteomes" id="UP001476950"/>
    </source>
</evidence>
<evidence type="ECO:0008006" key="5">
    <source>
        <dbReference type="Google" id="ProtNLM"/>
    </source>
</evidence>
<accession>A0ABV0KEI0</accession>
<dbReference type="Proteomes" id="UP001476950">
    <property type="component" value="Unassembled WGS sequence"/>
</dbReference>
<gene>
    <name evidence="3" type="ORF">NDI38_04250</name>
</gene>
<evidence type="ECO:0000256" key="1">
    <source>
        <dbReference type="SAM" id="MobiDB-lite"/>
    </source>
</evidence>
<dbReference type="EMBL" id="JAMPLM010000002">
    <property type="protein sequence ID" value="MEP1057638.1"/>
    <property type="molecule type" value="Genomic_DNA"/>
</dbReference>
<feature type="chain" id="PRO_5045767159" description="Lipoprotein" evidence="2">
    <location>
        <begin position="23"/>
        <end position="149"/>
    </location>
</feature>
<feature type="region of interest" description="Disordered" evidence="1">
    <location>
        <begin position="22"/>
        <end position="79"/>
    </location>
</feature>
<feature type="signal peptide" evidence="2">
    <location>
        <begin position="1"/>
        <end position="22"/>
    </location>
</feature>
<dbReference type="PROSITE" id="PS51257">
    <property type="entry name" value="PROKAR_LIPOPROTEIN"/>
    <property type="match status" value="1"/>
</dbReference>
<dbReference type="RefSeq" id="WP_206756063.1">
    <property type="nucleotide sequence ID" value="NZ_JAMPLM010000002.1"/>
</dbReference>
<comment type="caution">
    <text evidence="3">The sequence shown here is derived from an EMBL/GenBank/DDBJ whole genome shotgun (WGS) entry which is preliminary data.</text>
</comment>
<evidence type="ECO:0000313" key="3">
    <source>
        <dbReference type="EMBL" id="MEP1057638.1"/>
    </source>
</evidence>
<proteinExistence type="predicted"/>